<proteinExistence type="predicted"/>
<sequence length="281" mass="32119">MGPGINWKNPPAEVSDGEGPDFIDYQVKGQTLPVAVDCYSQEYQVELEKDDGNDDKTEEEIMFGYGKESLCTITRQLRGVDNHGMLVMKEHVGTTYEDTRQFYLSDNPLDPKHIPRILRNLVYNWSIHWSLSHLDEDKDKDNMRLSYCKAIKDTKAAWKVLQKIDKNWDGKALYDHEVQMVKDEGIDHYYWYHRLIQDEEGDFCLPSTEPYPGCAHLTSVTGIDDLKHGHLGGTLLERMVKTHCMPLQLKTGETDVSVSIPLTGFSRGEEPKVLMAAPRLT</sequence>
<evidence type="ECO:0000313" key="2">
    <source>
        <dbReference type="Proteomes" id="UP000886501"/>
    </source>
</evidence>
<reference evidence="1" key="2">
    <citation type="journal article" date="2020" name="Nat. Commun.">
        <title>Large-scale genome sequencing of mycorrhizal fungi provides insights into the early evolution of symbiotic traits.</title>
        <authorList>
            <person name="Miyauchi S."/>
            <person name="Kiss E."/>
            <person name="Kuo A."/>
            <person name="Drula E."/>
            <person name="Kohler A."/>
            <person name="Sanchez-Garcia M."/>
            <person name="Morin E."/>
            <person name="Andreopoulos B."/>
            <person name="Barry K.W."/>
            <person name="Bonito G."/>
            <person name="Buee M."/>
            <person name="Carver A."/>
            <person name="Chen C."/>
            <person name="Cichocki N."/>
            <person name="Clum A."/>
            <person name="Culley D."/>
            <person name="Crous P.W."/>
            <person name="Fauchery L."/>
            <person name="Girlanda M."/>
            <person name="Hayes R.D."/>
            <person name="Keri Z."/>
            <person name="LaButti K."/>
            <person name="Lipzen A."/>
            <person name="Lombard V."/>
            <person name="Magnuson J."/>
            <person name="Maillard F."/>
            <person name="Murat C."/>
            <person name="Nolan M."/>
            <person name="Ohm R.A."/>
            <person name="Pangilinan J."/>
            <person name="Pereira M.F."/>
            <person name="Perotto S."/>
            <person name="Peter M."/>
            <person name="Pfister S."/>
            <person name="Riley R."/>
            <person name="Sitrit Y."/>
            <person name="Stielow J.B."/>
            <person name="Szollosi G."/>
            <person name="Zifcakova L."/>
            <person name="Stursova M."/>
            <person name="Spatafora J.W."/>
            <person name="Tedersoo L."/>
            <person name="Vaario L.M."/>
            <person name="Yamada A."/>
            <person name="Yan M."/>
            <person name="Wang P."/>
            <person name="Xu J."/>
            <person name="Bruns T."/>
            <person name="Baldrian P."/>
            <person name="Vilgalys R."/>
            <person name="Dunand C."/>
            <person name="Henrissat B."/>
            <person name="Grigoriev I.V."/>
            <person name="Hibbett D."/>
            <person name="Nagy L.G."/>
            <person name="Martin F.M."/>
        </authorList>
    </citation>
    <scope>NUCLEOTIDE SEQUENCE</scope>
    <source>
        <strain evidence="1">P2</strain>
    </source>
</reference>
<keyword evidence="2" id="KW-1185">Reference proteome</keyword>
<comment type="caution">
    <text evidence="1">The sequence shown here is derived from an EMBL/GenBank/DDBJ whole genome shotgun (WGS) entry which is preliminary data.</text>
</comment>
<organism evidence="1 2">
    <name type="scientific">Thelephora ganbajun</name>
    <name type="common">Ganba fungus</name>
    <dbReference type="NCBI Taxonomy" id="370292"/>
    <lineage>
        <taxon>Eukaryota</taxon>
        <taxon>Fungi</taxon>
        <taxon>Dikarya</taxon>
        <taxon>Basidiomycota</taxon>
        <taxon>Agaricomycotina</taxon>
        <taxon>Agaricomycetes</taxon>
        <taxon>Thelephorales</taxon>
        <taxon>Thelephoraceae</taxon>
        <taxon>Thelephora</taxon>
    </lineage>
</organism>
<reference evidence="1" key="1">
    <citation type="submission" date="2019-10" db="EMBL/GenBank/DDBJ databases">
        <authorList>
            <consortium name="DOE Joint Genome Institute"/>
            <person name="Kuo A."/>
            <person name="Miyauchi S."/>
            <person name="Kiss E."/>
            <person name="Drula E."/>
            <person name="Kohler A."/>
            <person name="Sanchez-Garcia M."/>
            <person name="Andreopoulos B."/>
            <person name="Barry K.W."/>
            <person name="Bonito G."/>
            <person name="Buee M."/>
            <person name="Carver A."/>
            <person name="Chen C."/>
            <person name="Cichocki N."/>
            <person name="Clum A."/>
            <person name="Culley D."/>
            <person name="Crous P.W."/>
            <person name="Fauchery L."/>
            <person name="Girlanda M."/>
            <person name="Hayes R."/>
            <person name="Keri Z."/>
            <person name="Labutti K."/>
            <person name="Lipzen A."/>
            <person name="Lombard V."/>
            <person name="Magnuson J."/>
            <person name="Maillard F."/>
            <person name="Morin E."/>
            <person name="Murat C."/>
            <person name="Nolan M."/>
            <person name="Ohm R."/>
            <person name="Pangilinan J."/>
            <person name="Pereira M."/>
            <person name="Perotto S."/>
            <person name="Peter M."/>
            <person name="Riley R."/>
            <person name="Sitrit Y."/>
            <person name="Stielow B."/>
            <person name="Szollosi G."/>
            <person name="Zifcakova L."/>
            <person name="Stursova M."/>
            <person name="Spatafora J.W."/>
            <person name="Tedersoo L."/>
            <person name="Vaario L.-M."/>
            <person name="Yamada A."/>
            <person name="Yan M."/>
            <person name="Wang P."/>
            <person name="Xu J."/>
            <person name="Bruns T."/>
            <person name="Baldrian P."/>
            <person name="Vilgalys R."/>
            <person name="Henrissat B."/>
            <person name="Grigoriev I.V."/>
            <person name="Hibbett D."/>
            <person name="Nagy L.G."/>
            <person name="Martin F.M."/>
        </authorList>
    </citation>
    <scope>NUCLEOTIDE SEQUENCE</scope>
    <source>
        <strain evidence="1">P2</strain>
    </source>
</reference>
<evidence type="ECO:0000313" key="1">
    <source>
        <dbReference type="EMBL" id="KAF9642380.1"/>
    </source>
</evidence>
<gene>
    <name evidence="1" type="ORF">BDM02DRAFT_3133128</name>
</gene>
<accession>A0ACB6YY36</accession>
<name>A0ACB6YY36_THEGA</name>
<dbReference type="EMBL" id="MU118506">
    <property type="protein sequence ID" value="KAF9642380.1"/>
    <property type="molecule type" value="Genomic_DNA"/>
</dbReference>
<dbReference type="Proteomes" id="UP000886501">
    <property type="component" value="Unassembled WGS sequence"/>
</dbReference>
<protein>
    <submittedName>
        <fullName evidence="1">Uncharacterized protein</fullName>
    </submittedName>
</protein>